<gene>
    <name evidence="1" type="ORF">BpHYR1_044315</name>
</gene>
<dbReference type="EMBL" id="REGN01000218">
    <property type="protein sequence ID" value="RNA43516.1"/>
    <property type="molecule type" value="Genomic_DNA"/>
</dbReference>
<proteinExistence type="predicted"/>
<keyword evidence="2" id="KW-1185">Reference proteome</keyword>
<name>A0A3M7T653_BRAPC</name>
<reference evidence="1 2" key="1">
    <citation type="journal article" date="2018" name="Sci. Rep.">
        <title>Genomic signatures of local adaptation to the degree of environmental predictability in rotifers.</title>
        <authorList>
            <person name="Franch-Gras L."/>
            <person name="Hahn C."/>
            <person name="Garcia-Roger E.M."/>
            <person name="Carmona M.J."/>
            <person name="Serra M."/>
            <person name="Gomez A."/>
        </authorList>
    </citation>
    <scope>NUCLEOTIDE SEQUENCE [LARGE SCALE GENOMIC DNA]</scope>
    <source>
        <strain evidence="1">HYR1</strain>
    </source>
</reference>
<evidence type="ECO:0000313" key="1">
    <source>
        <dbReference type="EMBL" id="RNA43516.1"/>
    </source>
</evidence>
<protein>
    <submittedName>
        <fullName evidence="1">Uncharacterized protein</fullName>
    </submittedName>
</protein>
<organism evidence="1 2">
    <name type="scientific">Brachionus plicatilis</name>
    <name type="common">Marine rotifer</name>
    <name type="synonym">Brachionus muelleri</name>
    <dbReference type="NCBI Taxonomy" id="10195"/>
    <lineage>
        <taxon>Eukaryota</taxon>
        <taxon>Metazoa</taxon>
        <taxon>Spiralia</taxon>
        <taxon>Gnathifera</taxon>
        <taxon>Rotifera</taxon>
        <taxon>Eurotatoria</taxon>
        <taxon>Monogononta</taxon>
        <taxon>Pseudotrocha</taxon>
        <taxon>Ploima</taxon>
        <taxon>Brachionidae</taxon>
        <taxon>Brachionus</taxon>
    </lineage>
</organism>
<accession>A0A3M7T653</accession>
<dbReference type="Proteomes" id="UP000276133">
    <property type="component" value="Unassembled WGS sequence"/>
</dbReference>
<evidence type="ECO:0000313" key="2">
    <source>
        <dbReference type="Proteomes" id="UP000276133"/>
    </source>
</evidence>
<comment type="caution">
    <text evidence="1">The sequence shown here is derived from an EMBL/GenBank/DDBJ whole genome shotgun (WGS) entry which is preliminary data.</text>
</comment>
<sequence length="340" mass="39348">MEEIISSNYKNDGRLFLNCELLGTKSICKSFYRLKVPFKIPCKTLHPSVQVTANLKAITYDPESGFGIKLNQDHGNFECRAEYDSYSDRQIFELTGISSAIRVDVLPPDDLFEDLILIKHDAMALVSKGQKLTMTCSAKIGCNDIFYNLVPIIDSTDNYRIEESRDRSACANNFYALFDYTKTIHFDSVTKNETSVSCEVTFEQSELKYTSHRIFLVFSDEQFLHIIADKPPSVDYSTFGVISYFFQASGKYKVRFFRDKVLLEKDFIAYCIHVKLFNYACYFHYPNELFPGKYEIFISLVENPAFSINQTVYVTIPIDFFSQDITVLLYRFCSWLNCFD</sequence>
<dbReference type="AlphaFoldDB" id="A0A3M7T653"/>